<proteinExistence type="predicted"/>
<dbReference type="AlphaFoldDB" id="A0A0A9T422"/>
<reference evidence="1" key="2">
    <citation type="journal article" date="2015" name="Data Brief">
        <title>Shoot transcriptome of the giant reed, Arundo donax.</title>
        <authorList>
            <person name="Barrero R.A."/>
            <person name="Guerrero F.D."/>
            <person name="Moolhuijzen P."/>
            <person name="Goolsby J.A."/>
            <person name="Tidwell J."/>
            <person name="Bellgard S.E."/>
            <person name="Bellgard M.I."/>
        </authorList>
    </citation>
    <scope>NUCLEOTIDE SEQUENCE</scope>
    <source>
        <tissue evidence="1">Shoot tissue taken approximately 20 cm above the soil surface</tissue>
    </source>
</reference>
<accession>A0A0A9T422</accession>
<dbReference type="EMBL" id="GBRH01226883">
    <property type="protein sequence ID" value="JAD71012.1"/>
    <property type="molecule type" value="Transcribed_RNA"/>
</dbReference>
<sequence>MPLDCIQTCPFYVIYSCIRLVSNQALQRCWKPVFYC</sequence>
<reference evidence="1" key="1">
    <citation type="submission" date="2014-09" db="EMBL/GenBank/DDBJ databases">
        <authorList>
            <person name="Magalhaes I.L.F."/>
            <person name="Oliveira U."/>
            <person name="Santos F.R."/>
            <person name="Vidigal T.H.D.A."/>
            <person name="Brescovit A.D."/>
            <person name="Santos A.J."/>
        </authorList>
    </citation>
    <scope>NUCLEOTIDE SEQUENCE</scope>
    <source>
        <tissue evidence="1">Shoot tissue taken approximately 20 cm above the soil surface</tissue>
    </source>
</reference>
<name>A0A0A9T422_ARUDO</name>
<evidence type="ECO:0000313" key="1">
    <source>
        <dbReference type="EMBL" id="JAD71012.1"/>
    </source>
</evidence>
<organism evidence="1">
    <name type="scientific">Arundo donax</name>
    <name type="common">Giant reed</name>
    <name type="synonym">Donax arundinaceus</name>
    <dbReference type="NCBI Taxonomy" id="35708"/>
    <lineage>
        <taxon>Eukaryota</taxon>
        <taxon>Viridiplantae</taxon>
        <taxon>Streptophyta</taxon>
        <taxon>Embryophyta</taxon>
        <taxon>Tracheophyta</taxon>
        <taxon>Spermatophyta</taxon>
        <taxon>Magnoliopsida</taxon>
        <taxon>Liliopsida</taxon>
        <taxon>Poales</taxon>
        <taxon>Poaceae</taxon>
        <taxon>PACMAD clade</taxon>
        <taxon>Arundinoideae</taxon>
        <taxon>Arundineae</taxon>
        <taxon>Arundo</taxon>
    </lineage>
</organism>
<protein>
    <submittedName>
        <fullName evidence="1">Uncharacterized protein</fullName>
    </submittedName>
</protein>